<keyword evidence="3" id="KW-0804">Transcription</keyword>
<protein>
    <submittedName>
        <fullName evidence="5">Winged helix-turn-helix transcriptional regulator</fullName>
    </submittedName>
</protein>
<dbReference type="InterPro" id="IPR002577">
    <property type="entry name" value="HTH_HxlR"/>
</dbReference>
<reference evidence="6" key="1">
    <citation type="journal article" date="2019" name="Int. J. Syst. Evol. Microbiol.">
        <title>The Global Catalogue of Microorganisms (GCM) 10K type strain sequencing project: providing services to taxonomists for standard genome sequencing and annotation.</title>
        <authorList>
            <consortium name="The Broad Institute Genomics Platform"/>
            <consortium name="The Broad Institute Genome Sequencing Center for Infectious Disease"/>
            <person name="Wu L."/>
            <person name="Ma J."/>
        </authorList>
    </citation>
    <scope>NUCLEOTIDE SEQUENCE [LARGE SCALE GENOMIC DNA]</scope>
    <source>
        <strain evidence="6">YIM 94188</strain>
    </source>
</reference>
<dbReference type="PANTHER" id="PTHR33204">
    <property type="entry name" value="TRANSCRIPTIONAL REGULATOR, MARR FAMILY"/>
    <property type="match status" value="1"/>
</dbReference>
<evidence type="ECO:0000313" key="6">
    <source>
        <dbReference type="Proteomes" id="UP001596072"/>
    </source>
</evidence>
<sequence length="216" mass="23461">MSNRSYQQYCAIAAALDRIGDRWTLLILRELWVGDSRFTDLRRTLPGIAPNLLAERLRQLEHDGLVEQRELPAPAARTVYALTDDGLRVAPVLRAVGRFGLPFLGDPVEGRVQPRMAVHAVLGALFDPLAAAGRDLLVRFDLDGEELWLKVRAGELVPAESGHADLTFVGSAAVLVDVARGGLELAAAAPRLRVQGGSRAKRAFAEMFPFGATNCI</sequence>
<dbReference type="RefSeq" id="WP_136430823.1">
    <property type="nucleotide sequence ID" value="NZ_JBHSNS010000016.1"/>
</dbReference>
<evidence type="ECO:0000256" key="2">
    <source>
        <dbReference type="ARBA" id="ARBA00023125"/>
    </source>
</evidence>
<dbReference type="CDD" id="cd00090">
    <property type="entry name" value="HTH_ARSR"/>
    <property type="match status" value="1"/>
</dbReference>
<organism evidence="5 6">
    <name type="scientific">Nocardioides vastitatis</name>
    <dbReference type="NCBI Taxonomy" id="2568655"/>
    <lineage>
        <taxon>Bacteria</taxon>
        <taxon>Bacillati</taxon>
        <taxon>Actinomycetota</taxon>
        <taxon>Actinomycetes</taxon>
        <taxon>Propionibacteriales</taxon>
        <taxon>Nocardioidaceae</taxon>
        <taxon>Nocardioides</taxon>
    </lineage>
</organism>
<evidence type="ECO:0000259" key="4">
    <source>
        <dbReference type="PROSITE" id="PS51118"/>
    </source>
</evidence>
<dbReference type="InterPro" id="IPR011991">
    <property type="entry name" value="ArsR-like_HTH"/>
</dbReference>
<dbReference type="EMBL" id="JBHSNS010000016">
    <property type="protein sequence ID" value="MFC5731491.1"/>
    <property type="molecule type" value="Genomic_DNA"/>
</dbReference>
<evidence type="ECO:0000256" key="1">
    <source>
        <dbReference type="ARBA" id="ARBA00023015"/>
    </source>
</evidence>
<dbReference type="SUPFAM" id="SSF55718">
    <property type="entry name" value="SCP-like"/>
    <property type="match status" value="1"/>
</dbReference>
<evidence type="ECO:0000256" key="3">
    <source>
        <dbReference type="ARBA" id="ARBA00023163"/>
    </source>
</evidence>
<dbReference type="SUPFAM" id="SSF46785">
    <property type="entry name" value="Winged helix' DNA-binding domain"/>
    <property type="match status" value="1"/>
</dbReference>
<accession>A0ABW0ZPC5</accession>
<dbReference type="PROSITE" id="PS51118">
    <property type="entry name" value="HTH_HXLR"/>
    <property type="match status" value="1"/>
</dbReference>
<dbReference type="Gene3D" id="1.10.10.10">
    <property type="entry name" value="Winged helix-like DNA-binding domain superfamily/Winged helix DNA-binding domain"/>
    <property type="match status" value="1"/>
</dbReference>
<name>A0ABW0ZPC5_9ACTN</name>
<comment type="caution">
    <text evidence="5">The sequence shown here is derived from an EMBL/GenBank/DDBJ whole genome shotgun (WGS) entry which is preliminary data.</text>
</comment>
<dbReference type="Proteomes" id="UP001596072">
    <property type="component" value="Unassembled WGS sequence"/>
</dbReference>
<dbReference type="Pfam" id="PF01638">
    <property type="entry name" value="HxlR"/>
    <property type="match status" value="1"/>
</dbReference>
<dbReference type="InterPro" id="IPR036390">
    <property type="entry name" value="WH_DNA-bd_sf"/>
</dbReference>
<keyword evidence="2" id="KW-0238">DNA-binding</keyword>
<gene>
    <name evidence="5" type="ORF">ACFPQB_21445</name>
</gene>
<dbReference type="InterPro" id="IPR036388">
    <property type="entry name" value="WH-like_DNA-bd_sf"/>
</dbReference>
<keyword evidence="1" id="KW-0805">Transcription regulation</keyword>
<dbReference type="InterPro" id="IPR036527">
    <property type="entry name" value="SCP2_sterol-bd_dom_sf"/>
</dbReference>
<keyword evidence="6" id="KW-1185">Reference proteome</keyword>
<dbReference type="PANTHER" id="PTHR33204:SF18">
    <property type="entry name" value="TRANSCRIPTIONAL REGULATORY PROTEIN"/>
    <property type="match status" value="1"/>
</dbReference>
<proteinExistence type="predicted"/>
<evidence type="ECO:0000313" key="5">
    <source>
        <dbReference type="EMBL" id="MFC5731491.1"/>
    </source>
</evidence>
<feature type="domain" description="HTH hxlR-type" evidence="4">
    <location>
        <begin position="10"/>
        <end position="108"/>
    </location>
</feature>